<sequence length="216" mass="24520">MSQKSSAGSGSGVDDALATILARLEAFNDRMDVFGVQLEKFCDRLDAIEGRLGILEGLNPGHLPSIGSTLGDWEVEDVVADWRPQAPASDDDPKPRYRYAAFPPYRSFVAGHCQQRQIRFCLLSMLNVSQIFERSPTTIKNYGIWLRYQSRTGYHNMYKEYRDTTINGAVEQMYTEMASRHGVRFPCIQIIKTATVRPPTRKLQTTFKASRPNLFM</sequence>
<evidence type="ECO:0000256" key="1">
    <source>
        <dbReference type="ARBA" id="ARBA00009362"/>
    </source>
</evidence>
<protein>
    <recommendedName>
        <fullName evidence="4">Large ribosomal subunit protein eL20 domain-containing protein</fullName>
    </recommendedName>
</protein>
<keyword evidence="2" id="KW-0689">Ribosomal protein</keyword>
<keyword evidence="3" id="KW-0687">Ribonucleoprotein</keyword>
<evidence type="ECO:0000313" key="5">
    <source>
        <dbReference type="EMBL" id="KAG8069221.1"/>
    </source>
</evidence>
<proteinExistence type="inferred from homology"/>
<evidence type="ECO:0000259" key="4">
    <source>
        <dbReference type="Pfam" id="PF01775"/>
    </source>
</evidence>
<name>A0A8J5S5M5_ZIZPA</name>
<dbReference type="InterPro" id="IPR023573">
    <property type="entry name" value="Ribosomal_eL20_dom"/>
</dbReference>
<reference evidence="5" key="2">
    <citation type="submission" date="2021-02" db="EMBL/GenBank/DDBJ databases">
        <authorList>
            <person name="Kimball J.A."/>
            <person name="Haas M.W."/>
            <person name="Macchietto M."/>
            <person name="Kono T."/>
            <person name="Duquette J."/>
            <person name="Shao M."/>
        </authorList>
    </citation>
    <scope>NUCLEOTIDE SEQUENCE</scope>
    <source>
        <tissue evidence="5">Fresh leaf tissue</tissue>
    </source>
</reference>
<dbReference type="EMBL" id="JAAALK010000284">
    <property type="protein sequence ID" value="KAG8069221.1"/>
    <property type="molecule type" value="Genomic_DNA"/>
</dbReference>
<dbReference type="AlphaFoldDB" id="A0A8J5S5M5"/>
<gene>
    <name evidence="5" type="ORF">GUJ93_ZPchr0005g15231</name>
</gene>
<reference evidence="5" key="1">
    <citation type="journal article" date="2021" name="bioRxiv">
        <title>Whole Genome Assembly and Annotation of Northern Wild Rice, Zizania palustris L., Supports a Whole Genome Duplication in the Zizania Genus.</title>
        <authorList>
            <person name="Haas M."/>
            <person name="Kono T."/>
            <person name="Macchietto M."/>
            <person name="Millas R."/>
            <person name="McGilp L."/>
            <person name="Shao M."/>
            <person name="Duquette J."/>
            <person name="Hirsch C.N."/>
            <person name="Kimball J."/>
        </authorList>
    </citation>
    <scope>NUCLEOTIDE SEQUENCE</scope>
    <source>
        <tissue evidence="5">Fresh leaf tissue</tissue>
    </source>
</reference>
<dbReference type="Pfam" id="PF01775">
    <property type="entry name" value="Ribosomal_L18A"/>
    <property type="match status" value="1"/>
</dbReference>
<dbReference type="InterPro" id="IPR021138">
    <property type="entry name" value="Ribosomal_eL20_eukaryotes"/>
</dbReference>
<feature type="domain" description="Large ribosomal subunit protein eL20" evidence="4">
    <location>
        <begin position="143"/>
        <end position="193"/>
    </location>
</feature>
<dbReference type="Proteomes" id="UP000729402">
    <property type="component" value="Unassembled WGS sequence"/>
</dbReference>
<dbReference type="GO" id="GO:1990904">
    <property type="term" value="C:ribonucleoprotein complex"/>
    <property type="evidence" value="ECO:0007669"/>
    <property type="project" value="UniProtKB-KW"/>
</dbReference>
<evidence type="ECO:0000313" key="6">
    <source>
        <dbReference type="Proteomes" id="UP000729402"/>
    </source>
</evidence>
<evidence type="ECO:0000256" key="2">
    <source>
        <dbReference type="ARBA" id="ARBA00022980"/>
    </source>
</evidence>
<evidence type="ECO:0000256" key="3">
    <source>
        <dbReference type="ARBA" id="ARBA00023274"/>
    </source>
</evidence>
<dbReference type="GO" id="GO:0003735">
    <property type="term" value="F:structural constituent of ribosome"/>
    <property type="evidence" value="ECO:0007669"/>
    <property type="project" value="InterPro"/>
</dbReference>
<dbReference type="GO" id="GO:0005840">
    <property type="term" value="C:ribosome"/>
    <property type="evidence" value="ECO:0007669"/>
    <property type="project" value="UniProtKB-KW"/>
</dbReference>
<organism evidence="5 6">
    <name type="scientific">Zizania palustris</name>
    <name type="common">Northern wild rice</name>
    <dbReference type="NCBI Taxonomy" id="103762"/>
    <lineage>
        <taxon>Eukaryota</taxon>
        <taxon>Viridiplantae</taxon>
        <taxon>Streptophyta</taxon>
        <taxon>Embryophyta</taxon>
        <taxon>Tracheophyta</taxon>
        <taxon>Spermatophyta</taxon>
        <taxon>Magnoliopsida</taxon>
        <taxon>Liliopsida</taxon>
        <taxon>Poales</taxon>
        <taxon>Poaceae</taxon>
        <taxon>BOP clade</taxon>
        <taxon>Oryzoideae</taxon>
        <taxon>Oryzeae</taxon>
        <taxon>Zizaniinae</taxon>
        <taxon>Zizania</taxon>
    </lineage>
</organism>
<keyword evidence="6" id="KW-1185">Reference proteome</keyword>
<dbReference type="FunFam" id="3.10.20.10:FF:000001">
    <property type="entry name" value="60S ribosomal protein L18a"/>
    <property type="match status" value="1"/>
</dbReference>
<dbReference type="GO" id="GO:0006412">
    <property type="term" value="P:translation"/>
    <property type="evidence" value="ECO:0007669"/>
    <property type="project" value="InterPro"/>
</dbReference>
<comment type="similarity">
    <text evidence="1">Belongs to the eukaryotic ribosomal protein eL20 family.</text>
</comment>
<accession>A0A8J5S5M5</accession>
<dbReference type="PANTHER" id="PTHR10052">
    <property type="entry name" value="60S RIBOSOMAL PROTEIN L18A"/>
    <property type="match status" value="1"/>
</dbReference>
<comment type="caution">
    <text evidence="5">The sequence shown here is derived from an EMBL/GenBank/DDBJ whole genome shotgun (WGS) entry which is preliminary data.</text>
</comment>